<dbReference type="PANTHER" id="PTHR43394:SF17">
    <property type="entry name" value="MITOCHONDRIAL POTASSIUM CHANNEL ATP-BINDING SUBUNIT"/>
    <property type="match status" value="1"/>
</dbReference>
<evidence type="ECO:0000256" key="4">
    <source>
        <dbReference type="ARBA" id="ARBA00022538"/>
    </source>
</evidence>
<keyword evidence="14 18" id="KW-0472">Membrane</keyword>
<feature type="domain" description="ABC transmembrane type-1" evidence="20">
    <location>
        <begin position="107"/>
        <end position="395"/>
    </location>
</feature>
<keyword evidence="22" id="KW-1185">Reference proteome</keyword>
<dbReference type="GO" id="GO:0015421">
    <property type="term" value="F:ABC-type oligopeptide transporter activity"/>
    <property type="evidence" value="ECO:0007669"/>
    <property type="project" value="TreeGrafter"/>
</dbReference>
<evidence type="ECO:0000256" key="5">
    <source>
        <dbReference type="ARBA" id="ARBA00022692"/>
    </source>
</evidence>
<keyword evidence="8" id="KW-0067">ATP-binding</keyword>
<evidence type="ECO:0000256" key="12">
    <source>
        <dbReference type="ARBA" id="ARBA00023065"/>
    </source>
</evidence>
<reference evidence="21" key="1">
    <citation type="submission" date="2022-02" db="EMBL/GenBank/DDBJ databases">
        <authorList>
            <person name="King R."/>
        </authorList>
    </citation>
    <scope>NUCLEOTIDE SEQUENCE</scope>
</reference>
<dbReference type="Gene3D" id="1.20.1560.10">
    <property type="entry name" value="ABC transporter type 1, transmembrane domain"/>
    <property type="match status" value="1"/>
</dbReference>
<dbReference type="InterPro" id="IPR003593">
    <property type="entry name" value="AAA+_ATPase"/>
</dbReference>
<dbReference type="Pfam" id="PF00664">
    <property type="entry name" value="ABC_membrane"/>
    <property type="match status" value="1"/>
</dbReference>
<dbReference type="FunFam" id="3.40.50.300:FF:000403">
    <property type="entry name" value="ATP-binding cassette sub-family B member 8, mitochondrial"/>
    <property type="match status" value="1"/>
</dbReference>
<evidence type="ECO:0000259" key="20">
    <source>
        <dbReference type="PROSITE" id="PS50929"/>
    </source>
</evidence>
<keyword evidence="5 18" id="KW-0812">Transmembrane</keyword>
<dbReference type="SMART" id="SM00382">
    <property type="entry name" value="AAA"/>
    <property type="match status" value="1"/>
</dbReference>
<keyword evidence="11 18" id="KW-1133">Transmembrane helix</keyword>
<keyword evidence="3" id="KW-0813">Transport</keyword>
<keyword evidence="9" id="KW-0809">Transit peptide</keyword>
<dbReference type="PANTHER" id="PTHR43394">
    <property type="entry name" value="ATP-DEPENDENT PERMEASE MDL1, MITOCHONDRIAL"/>
    <property type="match status" value="1"/>
</dbReference>
<dbReference type="InterPro" id="IPR017871">
    <property type="entry name" value="ABC_transporter-like_CS"/>
</dbReference>
<dbReference type="InterPro" id="IPR011527">
    <property type="entry name" value="ABC1_TM_dom"/>
</dbReference>
<evidence type="ECO:0000256" key="13">
    <source>
        <dbReference type="ARBA" id="ARBA00023128"/>
    </source>
</evidence>
<evidence type="ECO:0000313" key="21">
    <source>
        <dbReference type="EMBL" id="CAH1736969.1"/>
    </source>
</evidence>
<sequence>MLRLFHTKPFNLSTLRSFIPRQPTRSYSSFIKNAPYKKPIPLPSINLTKLNPTWMLVGSVGYIGCRYLINGSNIVHCQHKELEGTSDNHFDWNKLLSYLSPDIFNLIAAIAAAFIVALCNLSIPINLQHVINTILKFAKDEIPFDFKKLTDPLSKLLALYLMQGLSTFICISMLSKVGENVAIRMKYNLFSSILKQELEFFDKTRTGDILQRLTTDVQDFKSSFKLVIIQGLKNVTQLIGGVYALYNTSPEMTAAVAIILPTIIVIGTFFGSILRKLSKLAQEQGTKSTIIAEEVIGNMRTVRAFASESTECERFLTEIENNGLLHKKLGYGIGLFQASSNVFLNGIVLGTIILGGQLMTTSSLDPGQLMSFLMVTQMLQHSLGQFSLLFGHYVKGVSAGSRIFEYINKTPKTLINDGIKIPHHSFKPEIEFKDITFSYPTRPEQVILKDFNLTLPPGKVVAVVGSSGNGKSTIAALLMRFYDVNSGSIIIDGVDIKKLDQTWLRKRVIGLINQEPILFAMSILENIRYGKPEATDIEVIEAAKIANADSFITSFPNGYNTIVGERGVTVSGGQKQRIAIARAILKNPAILILDEATSALDTESEMHVQSALESVTKGKTVLVIAHRLSTVKNADVIVVLNKGEIVEIGDHNTLLGKKGFYWNLMNQQTSDKASAA</sequence>
<evidence type="ECO:0000256" key="2">
    <source>
        <dbReference type="ARBA" id="ARBA00007577"/>
    </source>
</evidence>
<accession>A0A9P0JCL0</accession>
<evidence type="ECO:0000256" key="6">
    <source>
        <dbReference type="ARBA" id="ARBA00022741"/>
    </source>
</evidence>
<dbReference type="InterPro" id="IPR039421">
    <property type="entry name" value="Type_1_exporter"/>
</dbReference>
<feature type="transmembrane region" description="Helical" evidence="18">
    <location>
        <begin position="252"/>
        <end position="274"/>
    </location>
</feature>
<dbReference type="Proteomes" id="UP001154329">
    <property type="component" value="Chromosome 4"/>
</dbReference>
<feature type="domain" description="ABC transporter" evidence="19">
    <location>
        <begin position="430"/>
        <end position="667"/>
    </location>
</feature>
<evidence type="ECO:0000256" key="17">
    <source>
        <dbReference type="ARBA" id="ARBA00042968"/>
    </source>
</evidence>
<dbReference type="OrthoDB" id="6500128at2759"/>
<dbReference type="Gene3D" id="3.40.50.300">
    <property type="entry name" value="P-loop containing nucleotide triphosphate hydrolases"/>
    <property type="match status" value="1"/>
</dbReference>
<feature type="transmembrane region" description="Helical" evidence="18">
    <location>
        <begin position="157"/>
        <end position="177"/>
    </location>
</feature>
<dbReference type="InterPro" id="IPR003439">
    <property type="entry name" value="ABC_transporter-like_ATP-bd"/>
</dbReference>
<dbReference type="GO" id="GO:0016887">
    <property type="term" value="F:ATP hydrolysis activity"/>
    <property type="evidence" value="ECO:0007669"/>
    <property type="project" value="InterPro"/>
</dbReference>
<evidence type="ECO:0000259" key="19">
    <source>
        <dbReference type="PROSITE" id="PS50893"/>
    </source>
</evidence>
<dbReference type="Pfam" id="PF00005">
    <property type="entry name" value="ABC_tran"/>
    <property type="match status" value="1"/>
</dbReference>
<dbReference type="InterPro" id="IPR036640">
    <property type="entry name" value="ABC1_TM_sf"/>
</dbReference>
<keyword evidence="13" id="KW-0496">Mitochondrion</keyword>
<dbReference type="PROSITE" id="PS00211">
    <property type="entry name" value="ABC_TRANSPORTER_1"/>
    <property type="match status" value="1"/>
</dbReference>
<evidence type="ECO:0000256" key="1">
    <source>
        <dbReference type="ARBA" id="ARBA00004448"/>
    </source>
</evidence>
<evidence type="ECO:0000256" key="14">
    <source>
        <dbReference type="ARBA" id="ARBA00023136"/>
    </source>
</evidence>
<evidence type="ECO:0000256" key="16">
    <source>
        <dbReference type="ARBA" id="ARBA00041416"/>
    </source>
</evidence>
<feature type="transmembrane region" description="Helical" evidence="18">
    <location>
        <begin position="103"/>
        <end position="123"/>
    </location>
</feature>
<dbReference type="SUPFAM" id="SSF52540">
    <property type="entry name" value="P-loop containing nucleoside triphosphate hydrolases"/>
    <property type="match status" value="1"/>
</dbReference>
<dbReference type="GO" id="GO:0090374">
    <property type="term" value="P:oligopeptide export from mitochondrion"/>
    <property type="evidence" value="ECO:0007669"/>
    <property type="project" value="TreeGrafter"/>
</dbReference>
<evidence type="ECO:0000256" key="7">
    <source>
        <dbReference type="ARBA" id="ARBA00022792"/>
    </source>
</evidence>
<keyword evidence="4" id="KW-0633">Potassium transport</keyword>
<comment type="subcellular location">
    <subcellularLocation>
        <location evidence="1">Mitochondrion inner membrane</location>
        <topology evidence="1">Multi-pass membrane protein</topology>
    </subcellularLocation>
</comment>
<name>A0A9P0JCL0_APHGO</name>
<dbReference type="FunFam" id="1.20.1560.10:FF:000016">
    <property type="entry name" value="ATP-binding cassette sub-family B member 8, mitochondrial"/>
    <property type="match status" value="1"/>
</dbReference>
<evidence type="ECO:0000313" key="22">
    <source>
        <dbReference type="Proteomes" id="UP001154329"/>
    </source>
</evidence>
<keyword evidence="6" id="KW-0547">Nucleotide-binding</keyword>
<reference evidence="21" key="2">
    <citation type="submission" date="2022-10" db="EMBL/GenBank/DDBJ databases">
        <authorList>
            <consortium name="ENA_rothamsted_submissions"/>
            <consortium name="culmorum"/>
            <person name="King R."/>
        </authorList>
    </citation>
    <scope>NUCLEOTIDE SEQUENCE</scope>
</reference>
<dbReference type="InterPro" id="IPR027417">
    <property type="entry name" value="P-loop_NTPase"/>
</dbReference>
<dbReference type="GO" id="GO:0006813">
    <property type="term" value="P:potassium ion transport"/>
    <property type="evidence" value="ECO:0007669"/>
    <property type="project" value="UniProtKB-KW"/>
</dbReference>
<dbReference type="CDD" id="cd03249">
    <property type="entry name" value="ABC_MTABC3_MDL1_MDL2"/>
    <property type="match status" value="1"/>
</dbReference>
<evidence type="ECO:0000256" key="15">
    <source>
        <dbReference type="ARBA" id="ARBA00040439"/>
    </source>
</evidence>
<dbReference type="EMBL" id="OU899037">
    <property type="protein sequence ID" value="CAH1736969.1"/>
    <property type="molecule type" value="Genomic_DNA"/>
</dbReference>
<proteinExistence type="inferred from homology"/>
<dbReference type="SUPFAM" id="SSF90123">
    <property type="entry name" value="ABC transporter transmembrane region"/>
    <property type="match status" value="1"/>
</dbReference>
<organism evidence="21 22">
    <name type="scientific">Aphis gossypii</name>
    <name type="common">Cotton aphid</name>
    <dbReference type="NCBI Taxonomy" id="80765"/>
    <lineage>
        <taxon>Eukaryota</taxon>
        <taxon>Metazoa</taxon>
        <taxon>Ecdysozoa</taxon>
        <taxon>Arthropoda</taxon>
        <taxon>Hexapoda</taxon>
        <taxon>Insecta</taxon>
        <taxon>Pterygota</taxon>
        <taxon>Neoptera</taxon>
        <taxon>Paraneoptera</taxon>
        <taxon>Hemiptera</taxon>
        <taxon>Sternorrhyncha</taxon>
        <taxon>Aphidomorpha</taxon>
        <taxon>Aphidoidea</taxon>
        <taxon>Aphididae</taxon>
        <taxon>Aphidini</taxon>
        <taxon>Aphis</taxon>
        <taxon>Aphis</taxon>
    </lineage>
</organism>
<keyword evidence="12" id="KW-0406">Ion transport</keyword>
<evidence type="ECO:0000256" key="10">
    <source>
        <dbReference type="ARBA" id="ARBA00022958"/>
    </source>
</evidence>
<gene>
    <name evidence="21" type="ORF">APHIGO_LOCUS10589</name>
</gene>
<comment type="similarity">
    <text evidence="2">Belongs to the ABC transporter superfamily. ABCB family. Multidrug resistance exporter (TC 3.A.1.201) subfamily.</text>
</comment>
<evidence type="ECO:0000256" key="11">
    <source>
        <dbReference type="ARBA" id="ARBA00022989"/>
    </source>
</evidence>
<dbReference type="PROSITE" id="PS50929">
    <property type="entry name" value="ABC_TM1F"/>
    <property type="match status" value="1"/>
</dbReference>
<dbReference type="PROSITE" id="PS50893">
    <property type="entry name" value="ABC_TRANSPORTER_2"/>
    <property type="match status" value="1"/>
</dbReference>
<keyword evidence="10" id="KW-0630">Potassium</keyword>
<keyword evidence="7" id="KW-0999">Mitochondrion inner membrane</keyword>
<feature type="transmembrane region" description="Helical" evidence="18">
    <location>
        <begin position="226"/>
        <end position="246"/>
    </location>
</feature>
<dbReference type="CDD" id="cd18574">
    <property type="entry name" value="ABC_6TM_ABCB8_like"/>
    <property type="match status" value="1"/>
</dbReference>
<dbReference type="GO" id="GO:0005524">
    <property type="term" value="F:ATP binding"/>
    <property type="evidence" value="ECO:0007669"/>
    <property type="project" value="UniProtKB-KW"/>
</dbReference>
<dbReference type="AlphaFoldDB" id="A0A9P0JCL0"/>
<evidence type="ECO:0000256" key="9">
    <source>
        <dbReference type="ARBA" id="ARBA00022946"/>
    </source>
</evidence>
<protein>
    <recommendedName>
        <fullName evidence="15">Mitochondrial potassium channel ATP-binding subunit</fullName>
    </recommendedName>
    <alternativeName>
        <fullName evidence="17">ATP-binding cassette sub-family B member 8, mitochondrial</fullName>
    </alternativeName>
    <alternativeName>
        <fullName evidence="16">Mitochondrial sulfonylurea-receptor</fullName>
    </alternativeName>
</protein>
<evidence type="ECO:0000256" key="3">
    <source>
        <dbReference type="ARBA" id="ARBA00022448"/>
    </source>
</evidence>
<evidence type="ECO:0000256" key="18">
    <source>
        <dbReference type="SAM" id="Phobius"/>
    </source>
</evidence>
<dbReference type="GO" id="GO:0005743">
    <property type="term" value="C:mitochondrial inner membrane"/>
    <property type="evidence" value="ECO:0007669"/>
    <property type="project" value="UniProtKB-SubCell"/>
</dbReference>
<evidence type="ECO:0000256" key="8">
    <source>
        <dbReference type="ARBA" id="ARBA00022840"/>
    </source>
</evidence>